<dbReference type="PANTHER" id="PTHR30151:SF0">
    <property type="entry name" value="ABC TRANSPORTER PERMEASE PROTEIN MJ0413-RELATED"/>
    <property type="match status" value="1"/>
</dbReference>
<dbReference type="Gene3D" id="1.10.3720.10">
    <property type="entry name" value="MetI-like"/>
    <property type="match status" value="1"/>
</dbReference>
<feature type="transmembrane region" description="Helical" evidence="7">
    <location>
        <begin position="128"/>
        <end position="149"/>
    </location>
</feature>
<evidence type="ECO:0000259" key="8">
    <source>
        <dbReference type="PROSITE" id="PS50928"/>
    </source>
</evidence>
<feature type="transmembrane region" description="Helical" evidence="7">
    <location>
        <begin position="308"/>
        <end position="332"/>
    </location>
</feature>
<dbReference type="Pfam" id="PF00528">
    <property type="entry name" value="BPD_transp_1"/>
    <property type="match status" value="1"/>
</dbReference>
<feature type="transmembrane region" description="Helical" evidence="7">
    <location>
        <begin position="73"/>
        <end position="93"/>
    </location>
</feature>
<proteinExistence type="inferred from homology"/>
<keyword evidence="5 7" id="KW-1133">Transmembrane helix</keyword>
<evidence type="ECO:0000256" key="3">
    <source>
        <dbReference type="ARBA" id="ARBA00022475"/>
    </source>
</evidence>
<keyword evidence="2 7" id="KW-0813">Transport</keyword>
<reference evidence="9 10" key="1">
    <citation type="journal article" date="2016" name="Int. J. Syst. Evol. Microbiol.">
        <title>Labrenzia salina sp. nov., isolated from the rhizosphere of the halophyte Arthrocnemum macrostachyum.</title>
        <authorList>
            <person name="Camacho M."/>
            <person name="Redondo-Gomez S."/>
            <person name="Rodriguez-Llorente I."/>
            <person name="Rohde M."/>
            <person name="Sproer C."/>
            <person name="Schumann P."/>
            <person name="Klenk H.P."/>
            <person name="Montero-Calasanz M.D.C."/>
        </authorList>
    </citation>
    <scope>NUCLEOTIDE SEQUENCE [LARGE SCALE GENOMIC DNA]</scope>
    <source>
        <strain evidence="9 10">DSM 29163</strain>
    </source>
</reference>
<feature type="domain" description="ABC transmembrane type-1" evidence="8">
    <location>
        <begin position="190"/>
        <end position="375"/>
    </location>
</feature>
<dbReference type="Proteomes" id="UP001300261">
    <property type="component" value="Unassembled WGS sequence"/>
</dbReference>
<protein>
    <submittedName>
        <fullName evidence="9">ABC transporter permease</fullName>
    </submittedName>
</protein>
<feature type="transmembrane region" description="Helical" evidence="7">
    <location>
        <begin position="12"/>
        <end position="32"/>
    </location>
</feature>
<evidence type="ECO:0000256" key="1">
    <source>
        <dbReference type="ARBA" id="ARBA00004651"/>
    </source>
</evidence>
<keyword evidence="3" id="KW-1003">Cell membrane</keyword>
<organism evidence="9 10">
    <name type="scientific">Roseibium salinum</name>
    <dbReference type="NCBI Taxonomy" id="1604349"/>
    <lineage>
        <taxon>Bacteria</taxon>
        <taxon>Pseudomonadati</taxon>
        <taxon>Pseudomonadota</taxon>
        <taxon>Alphaproteobacteria</taxon>
        <taxon>Hyphomicrobiales</taxon>
        <taxon>Stappiaceae</taxon>
        <taxon>Roseibium</taxon>
    </lineage>
</organism>
<keyword evidence="4 7" id="KW-0812">Transmembrane</keyword>
<dbReference type="CDD" id="cd06261">
    <property type="entry name" value="TM_PBP2"/>
    <property type="match status" value="1"/>
</dbReference>
<feature type="transmembrane region" description="Helical" evidence="7">
    <location>
        <begin position="227"/>
        <end position="250"/>
    </location>
</feature>
<dbReference type="RefSeq" id="WP_265962335.1">
    <property type="nucleotide sequence ID" value="NZ_JAPEVI010000003.1"/>
</dbReference>
<name>A0ABT3R0D1_9HYPH</name>
<evidence type="ECO:0000313" key="9">
    <source>
        <dbReference type="EMBL" id="MCX2722673.1"/>
    </source>
</evidence>
<evidence type="ECO:0000256" key="2">
    <source>
        <dbReference type="ARBA" id="ARBA00022448"/>
    </source>
</evidence>
<accession>A0ABT3R0D1</accession>
<evidence type="ECO:0000256" key="6">
    <source>
        <dbReference type="ARBA" id="ARBA00023136"/>
    </source>
</evidence>
<comment type="caution">
    <text evidence="9">The sequence shown here is derived from an EMBL/GenBank/DDBJ whole genome shotgun (WGS) entry which is preliminary data.</text>
</comment>
<dbReference type="InterPro" id="IPR035906">
    <property type="entry name" value="MetI-like_sf"/>
</dbReference>
<keyword evidence="10" id="KW-1185">Reference proteome</keyword>
<sequence length="387" mass="41783">MSTASLRLDRRSNMPALLAWFIVAMVVVSLFTTIFQPDLGVMDVPRLSLCLVILAIAGVRYELGFMRNKVGDIVLGLVTAIAAWLLISTVSVHVGQAGIGFWALTAATWAAAWLFVERLAHWSLTSPLSSRLVSLAIPAIFGITLLVLWELVVTGAGQPGQGISNALLPSPSEIWARLINSGPTLWKDFQQTFLKAVLIGYLIGCGSAFVIAILVDRVPFLRRGLLPIGNLVSALPIIGVAPIMVMWFGFDWPSKAAVVIIMTFFPMLVNTVSGLAASDAMQRDLMRTYASGYWQTLVKLRLPMAMPFIFNALKINTTLALIGAIVAEFFGSPTAGMGFRISTAVGSMDLDLVWAEITVAALAGMLSYGALTLLERAVTFWHPSVRG</sequence>
<evidence type="ECO:0000256" key="4">
    <source>
        <dbReference type="ARBA" id="ARBA00022692"/>
    </source>
</evidence>
<feature type="transmembrane region" description="Helical" evidence="7">
    <location>
        <begin position="256"/>
        <end position="277"/>
    </location>
</feature>
<evidence type="ECO:0000256" key="7">
    <source>
        <dbReference type="RuleBase" id="RU363032"/>
    </source>
</evidence>
<feature type="transmembrane region" description="Helical" evidence="7">
    <location>
        <begin position="44"/>
        <end position="61"/>
    </location>
</feature>
<dbReference type="EMBL" id="JAPEVI010000003">
    <property type="protein sequence ID" value="MCX2722673.1"/>
    <property type="molecule type" value="Genomic_DNA"/>
</dbReference>
<comment type="similarity">
    <text evidence="7">Belongs to the binding-protein-dependent transport system permease family.</text>
</comment>
<evidence type="ECO:0000256" key="5">
    <source>
        <dbReference type="ARBA" id="ARBA00022989"/>
    </source>
</evidence>
<feature type="transmembrane region" description="Helical" evidence="7">
    <location>
        <begin position="99"/>
        <end position="116"/>
    </location>
</feature>
<dbReference type="InterPro" id="IPR000515">
    <property type="entry name" value="MetI-like"/>
</dbReference>
<feature type="transmembrane region" description="Helical" evidence="7">
    <location>
        <begin position="193"/>
        <end position="215"/>
    </location>
</feature>
<dbReference type="PROSITE" id="PS50928">
    <property type="entry name" value="ABC_TM1"/>
    <property type="match status" value="1"/>
</dbReference>
<feature type="transmembrane region" description="Helical" evidence="7">
    <location>
        <begin position="352"/>
        <end position="374"/>
    </location>
</feature>
<comment type="subcellular location">
    <subcellularLocation>
        <location evidence="1 7">Cell membrane</location>
        <topology evidence="1 7">Multi-pass membrane protein</topology>
    </subcellularLocation>
</comment>
<evidence type="ECO:0000313" key="10">
    <source>
        <dbReference type="Proteomes" id="UP001300261"/>
    </source>
</evidence>
<gene>
    <name evidence="9" type="ORF">ON753_09790</name>
</gene>
<dbReference type="PANTHER" id="PTHR30151">
    <property type="entry name" value="ALKANE SULFONATE ABC TRANSPORTER-RELATED, MEMBRANE SUBUNIT"/>
    <property type="match status" value="1"/>
</dbReference>
<keyword evidence="6 7" id="KW-0472">Membrane</keyword>
<dbReference type="SUPFAM" id="SSF161098">
    <property type="entry name" value="MetI-like"/>
    <property type="match status" value="1"/>
</dbReference>